<dbReference type="InterPro" id="IPR003593">
    <property type="entry name" value="AAA+_ATPase"/>
</dbReference>
<dbReference type="InterPro" id="IPR003439">
    <property type="entry name" value="ABC_transporter-like_ATP-bd"/>
</dbReference>
<organism evidence="10 11">
    <name type="scientific">Curtobacterium citreum</name>
    <dbReference type="NCBI Taxonomy" id="2036"/>
    <lineage>
        <taxon>Bacteria</taxon>
        <taxon>Bacillati</taxon>
        <taxon>Actinomycetota</taxon>
        <taxon>Actinomycetes</taxon>
        <taxon>Micrococcales</taxon>
        <taxon>Microbacteriaceae</taxon>
        <taxon>Curtobacterium</taxon>
    </lineage>
</organism>
<dbReference type="EMBL" id="JBBLYY010000069">
    <property type="protein sequence ID" value="MEK0172632.1"/>
    <property type="molecule type" value="Genomic_DNA"/>
</dbReference>
<accession>A0ABU8YDR4</accession>
<dbReference type="InterPro" id="IPR011527">
    <property type="entry name" value="ABC1_TM_dom"/>
</dbReference>
<dbReference type="Gene3D" id="1.20.1560.10">
    <property type="entry name" value="ABC transporter type 1, transmembrane domain"/>
    <property type="match status" value="1"/>
</dbReference>
<gene>
    <name evidence="10" type="primary">cydC</name>
    <name evidence="10" type="ORF">WMN62_14240</name>
</gene>
<feature type="transmembrane region" description="Helical" evidence="7">
    <location>
        <begin position="256"/>
        <end position="278"/>
    </location>
</feature>
<feature type="transmembrane region" description="Helical" evidence="7">
    <location>
        <begin position="148"/>
        <end position="168"/>
    </location>
</feature>
<dbReference type="Pfam" id="PF00005">
    <property type="entry name" value="ABC_tran"/>
    <property type="match status" value="1"/>
</dbReference>
<dbReference type="PANTHER" id="PTHR24221:SF654">
    <property type="entry name" value="ATP-BINDING CASSETTE SUB-FAMILY B MEMBER 6"/>
    <property type="match status" value="1"/>
</dbReference>
<keyword evidence="5 7" id="KW-1133">Transmembrane helix</keyword>
<proteinExistence type="predicted"/>
<dbReference type="Gene3D" id="3.40.50.300">
    <property type="entry name" value="P-loop containing nucleotide triphosphate hydrolases"/>
    <property type="match status" value="1"/>
</dbReference>
<dbReference type="InterPro" id="IPR014223">
    <property type="entry name" value="ABC_CydC/D"/>
</dbReference>
<dbReference type="NCBIfam" id="TIGR02868">
    <property type="entry name" value="CydC"/>
    <property type="match status" value="1"/>
</dbReference>
<evidence type="ECO:0000256" key="4">
    <source>
        <dbReference type="ARBA" id="ARBA00022840"/>
    </source>
</evidence>
<feature type="transmembrane region" description="Helical" evidence="7">
    <location>
        <begin position="290"/>
        <end position="315"/>
    </location>
</feature>
<evidence type="ECO:0000256" key="1">
    <source>
        <dbReference type="ARBA" id="ARBA00004651"/>
    </source>
</evidence>
<feature type="domain" description="ABC transporter" evidence="8">
    <location>
        <begin position="358"/>
        <end position="574"/>
    </location>
</feature>
<keyword evidence="11" id="KW-1185">Reference proteome</keyword>
<dbReference type="RefSeq" id="WP_340196987.1">
    <property type="nucleotide sequence ID" value="NZ_JBBKAP010000052.1"/>
</dbReference>
<protein>
    <submittedName>
        <fullName evidence="10">Thiol reductant ABC exporter subunit CydC</fullName>
    </submittedName>
</protein>
<reference evidence="10 11" key="1">
    <citation type="submission" date="2024-03" db="EMBL/GenBank/DDBJ databases">
        <title>Whole genomes of four grape xylem sap localized bacterial endophytes.</title>
        <authorList>
            <person name="Kumar G."/>
            <person name="Savka M.A."/>
        </authorList>
    </citation>
    <scope>NUCLEOTIDE SEQUENCE [LARGE SCALE GENOMIC DNA]</scope>
    <source>
        <strain evidence="10 11">RIT_GXS8</strain>
    </source>
</reference>
<dbReference type="Proteomes" id="UP001370299">
    <property type="component" value="Unassembled WGS sequence"/>
</dbReference>
<evidence type="ECO:0000256" key="6">
    <source>
        <dbReference type="ARBA" id="ARBA00023136"/>
    </source>
</evidence>
<dbReference type="SMART" id="SM00382">
    <property type="entry name" value="AAA"/>
    <property type="match status" value="1"/>
</dbReference>
<keyword evidence="3" id="KW-0547">Nucleotide-binding</keyword>
<dbReference type="PROSITE" id="PS50929">
    <property type="entry name" value="ABC_TM1F"/>
    <property type="match status" value="1"/>
</dbReference>
<evidence type="ECO:0000259" key="8">
    <source>
        <dbReference type="PROSITE" id="PS50893"/>
    </source>
</evidence>
<dbReference type="SUPFAM" id="SSF52540">
    <property type="entry name" value="P-loop containing nucleoside triphosphate hydrolases"/>
    <property type="match status" value="1"/>
</dbReference>
<evidence type="ECO:0000256" key="3">
    <source>
        <dbReference type="ARBA" id="ARBA00022741"/>
    </source>
</evidence>
<dbReference type="InterPro" id="IPR036640">
    <property type="entry name" value="ABC1_TM_sf"/>
</dbReference>
<comment type="caution">
    <text evidence="10">The sequence shown here is derived from an EMBL/GenBank/DDBJ whole genome shotgun (WGS) entry which is preliminary data.</text>
</comment>
<evidence type="ECO:0000256" key="5">
    <source>
        <dbReference type="ARBA" id="ARBA00022989"/>
    </source>
</evidence>
<dbReference type="InterPro" id="IPR039421">
    <property type="entry name" value="Type_1_exporter"/>
</dbReference>
<evidence type="ECO:0000313" key="11">
    <source>
        <dbReference type="Proteomes" id="UP001370299"/>
    </source>
</evidence>
<keyword evidence="2 7" id="KW-0812">Transmembrane</keyword>
<keyword evidence="6 7" id="KW-0472">Membrane</keyword>
<feature type="transmembrane region" description="Helical" evidence="7">
    <location>
        <begin position="67"/>
        <end position="87"/>
    </location>
</feature>
<dbReference type="PROSITE" id="PS50893">
    <property type="entry name" value="ABC_TRANSPORTER_2"/>
    <property type="match status" value="1"/>
</dbReference>
<dbReference type="InterPro" id="IPR027417">
    <property type="entry name" value="P-loop_NTPase"/>
</dbReference>
<feature type="domain" description="ABC transmembrane type-1" evidence="9">
    <location>
        <begin position="36"/>
        <end position="317"/>
    </location>
</feature>
<dbReference type="Pfam" id="PF00664">
    <property type="entry name" value="ABC_membrane"/>
    <property type="match status" value="1"/>
</dbReference>
<evidence type="ECO:0000256" key="2">
    <source>
        <dbReference type="ARBA" id="ARBA00022692"/>
    </source>
</evidence>
<comment type="subcellular location">
    <subcellularLocation>
        <location evidence="1">Cell membrane</location>
        <topology evidence="1">Multi-pass membrane protein</topology>
    </subcellularLocation>
</comment>
<keyword evidence="4" id="KW-0067">ATP-binding</keyword>
<dbReference type="SUPFAM" id="SSF90123">
    <property type="entry name" value="ABC transporter transmembrane region"/>
    <property type="match status" value="1"/>
</dbReference>
<feature type="transmembrane region" description="Helical" evidence="7">
    <location>
        <begin position="33"/>
        <end position="55"/>
    </location>
</feature>
<name>A0ABU8YDR4_9MICO</name>
<feature type="transmembrane region" description="Helical" evidence="7">
    <location>
        <begin position="174"/>
        <end position="192"/>
    </location>
</feature>
<sequence length="574" mass="59925">MSRQRVSSRQRALSREARGGSVLRLALPHGSGWAKAVAAGALSAVCAVALLAASGYLITRAAEHPPILYLTLVMVGVRAFALGRAALRYVDRLAGHDASFRQLAVVRTEMYRRLASVAPAGLGSTGRGDLMTRLVTDTDRLQDLPIRVVGPLVSAGVVAVLSVVAVAFVSVPAAVVLVLALAIAALLGSVVTRSIAERSDRETAADRGRVADLVLDTVRTLDVFAAYGTLDERLAHIARLDAGVTRAVRRRGTVESLVGALVGLLGGAAVIGILAVGAPAVVAGALDGPLWALTVFVPLALFEVIGGVPLAVLTFRRVRAAAERVEQVVPAEVPAGIVPEPEQDADPAELAVSGPVTVALRDLTVQWPGATAPAVDGVSLDLRPGEVVVLEGPSGAGKSTLVDALVRFVDHRGSYTLDGISAKDMHPDVVRARIGLIEQDPFVFDQSVRQNLLFARETATDDELLAVLDRVGLGEWVGRRGGLDASVGERGGLVSGGQAHRLALARALLHAFPVLVLDEPTADIDPDLGDAVLRDLVTTARAAGRTIVIVSHVPVSTDLVDRTLRMRDGRLLAG</sequence>
<evidence type="ECO:0000259" key="9">
    <source>
        <dbReference type="PROSITE" id="PS50929"/>
    </source>
</evidence>
<dbReference type="PANTHER" id="PTHR24221">
    <property type="entry name" value="ATP-BINDING CASSETTE SUB-FAMILY B"/>
    <property type="match status" value="1"/>
</dbReference>
<evidence type="ECO:0000313" key="10">
    <source>
        <dbReference type="EMBL" id="MEK0172632.1"/>
    </source>
</evidence>
<evidence type="ECO:0000256" key="7">
    <source>
        <dbReference type="SAM" id="Phobius"/>
    </source>
</evidence>